<accession>A0A2T7A6Y9</accession>
<evidence type="ECO:0000256" key="1">
    <source>
        <dbReference type="SAM" id="MobiDB-lite"/>
    </source>
</evidence>
<dbReference type="AlphaFoldDB" id="A0A2T7A6Y9"/>
<name>A0A2T7A6Y9_TUBBO</name>
<keyword evidence="3" id="KW-1185">Reference proteome</keyword>
<reference evidence="2 3" key="1">
    <citation type="submission" date="2017-04" db="EMBL/GenBank/DDBJ databases">
        <title>Draft genome sequence of Tuber borchii Vittad., a whitish edible truffle.</title>
        <authorList>
            <consortium name="DOE Joint Genome Institute"/>
            <person name="Murat C."/>
            <person name="Kuo A."/>
            <person name="Barry K.W."/>
            <person name="Clum A."/>
            <person name="Dockter R.B."/>
            <person name="Fauchery L."/>
            <person name="Iotti M."/>
            <person name="Kohler A."/>
            <person name="Labutti K."/>
            <person name="Lindquist E.A."/>
            <person name="Lipzen A."/>
            <person name="Ohm R.A."/>
            <person name="Wang M."/>
            <person name="Grigoriev I.V."/>
            <person name="Zambonelli A."/>
            <person name="Martin F.M."/>
        </authorList>
    </citation>
    <scope>NUCLEOTIDE SEQUENCE [LARGE SCALE GENOMIC DNA]</scope>
    <source>
        <strain evidence="2 3">Tbo3840</strain>
    </source>
</reference>
<sequence>MEHILEWRIRSYFVKLRLPVAVKGQQRNSNSNGSPYFPALAAGRTQPQGPDYLLQAPLTGTHYGLANPKEFILNTNINHNVLDLASSLAYQINYNHNHFSPHTYLMSHQVNTELDGEGERLSIYYEHGTESEADGNYRAGGVSQERTTNMRPRPIPWRTSKFKRCP</sequence>
<evidence type="ECO:0000313" key="3">
    <source>
        <dbReference type="Proteomes" id="UP000244722"/>
    </source>
</evidence>
<evidence type="ECO:0000313" key="2">
    <source>
        <dbReference type="EMBL" id="PUU83497.1"/>
    </source>
</evidence>
<dbReference type="EMBL" id="NESQ01000011">
    <property type="protein sequence ID" value="PUU83497.1"/>
    <property type="molecule type" value="Genomic_DNA"/>
</dbReference>
<organism evidence="2 3">
    <name type="scientific">Tuber borchii</name>
    <name type="common">White truffle</name>
    <dbReference type="NCBI Taxonomy" id="42251"/>
    <lineage>
        <taxon>Eukaryota</taxon>
        <taxon>Fungi</taxon>
        <taxon>Dikarya</taxon>
        <taxon>Ascomycota</taxon>
        <taxon>Pezizomycotina</taxon>
        <taxon>Pezizomycetes</taxon>
        <taxon>Pezizales</taxon>
        <taxon>Tuberaceae</taxon>
        <taxon>Tuber</taxon>
    </lineage>
</organism>
<feature type="region of interest" description="Disordered" evidence="1">
    <location>
        <begin position="132"/>
        <end position="166"/>
    </location>
</feature>
<dbReference type="Proteomes" id="UP000244722">
    <property type="component" value="Unassembled WGS sequence"/>
</dbReference>
<gene>
    <name evidence="2" type="ORF">B9Z19DRAFT_50398</name>
</gene>
<proteinExistence type="predicted"/>
<comment type="caution">
    <text evidence="2">The sequence shown here is derived from an EMBL/GenBank/DDBJ whole genome shotgun (WGS) entry which is preliminary data.</text>
</comment>
<protein>
    <submittedName>
        <fullName evidence="2">Uncharacterized protein</fullName>
    </submittedName>
</protein>